<evidence type="ECO:0000313" key="2">
    <source>
        <dbReference type="EMBL" id="MCI2228578.1"/>
    </source>
</evidence>
<organism evidence="2 3">
    <name type="scientific">Polaribacter marinus</name>
    <dbReference type="NCBI Taxonomy" id="2916838"/>
    <lineage>
        <taxon>Bacteria</taxon>
        <taxon>Pseudomonadati</taxon>
        <taxon>Bacteroidota</taxon>
        <taxon>Flavobacteriia</taxon>
        <taxon>Flavobacteriales</taxon>
        <taxon>Flavobacteriaceae</taxon>
    </lineage>
</organism>
<sequence length="913" mass="103602">MKKILFLTSILFSCITYSQTKNFEITGTIKSTEDNEFLESATVHTERLKDSSVVAYTITNSKGYFNVSGKTADAKIKLVVSYLGFEPYSKIIDAKSQNIGIINLKPANVLDAVVIRSTAPITIKKDTVEFNVKSFKTKADANVEDLLKKLPGVEVDAEGNITVNGKSVNKILVNGKPFFGNDPTITTRNLTKDIIEKIQITDTKTNAQAFSGEDSDGENKTINLTIKKENNKGYFGKAAAGIGTDDRYEYAGMATRFQQSERIGLLAGGNNINSPGFSFGNQRSQFGGNNRSFGGGQGIVTSNNYGLNYINAFGKVFELSSDYFYKNSDSDNKTTTNKETFLSDGTSFFTNSNNTSFNESDSHDASIDFEIEVDSTFRIDIESDFNADLNKNTYTSNSESFNNSNTLTNDSNSNSIADSNIKKFDNEISLTKRFGSKGAFLRVELTANFRKSETEDLVKSETNVYGTNPDQIIRDQYSDGNSDIKEIGSEFTYRFPLLPKLFYLDIAYQYSNTNTQSRRSTFNFDQITNDYTDFSDLLSTDFEYLDKVKRPSAKLEFRNKKWSTSAQVAYVNRTLQNKDYLRPQTNLEREFNNLEYGINLRFRKDRTSSYRFRYNFRNGTPSLSQLQPFRDESNPLNIVTGNPELKPTKTHSIRFGASNFNWKERTGFWAFANVTITNDRVVGNTIIDPNTLIRETSYANVDGFYSIQGGGSYSKTKKWEDFGSLKSEFRVFGNYNKNINFNNGVQYSSKTATVSPRFGFDFMWDKVLQIRPSYSISFNKNTYDIESFSDKNFTSHDVTIETATFLPKKLEWRNDIRYNFNPNIADGFQKSAWFWNTTLRYSILKDQGAIGIKIYDILNQNTNARRVATEDYIQDSSSTVLKQYAMLTFTWKFNSLGKAGKKFEPKSRMRYRG</sequence>
<dbReference type="RefSeq" id="WP_242177695.1">
    <property type="nucleotide sequence ID" value="NZ_JAKQYM010000003.1"/>
</dbReference>
<protein>
    <submittedName>
        <fullName evidence="2">Outer membrane beta-barrel protein</fullName>
    </submittedName>
</protein>
<dbReference type="SUPFAM" id="SSF56935">
    <property type="entry name" value="Porins"/>
    <property type="match status" value="1"/>
</dbReference>
<dbReference type="Pfam" id="PF13715">
    <property type="entry name" value="CarbopepD_reg_2"/>
    <property type="match status" value="1"/>
</dbReference>
<comment type="caution">
    <text evidence="2">The sequence shown here is derived from an EMBL/GenBank/DDBJ whole genome shotgun (WGS) entry which is preliminary data.</text>
</comment>
<dbReference type="AlphaFoldDB" id="A0A9X1VMZ9"/>
<accession>A0A9X1VMZ9</accession>
<reference evidence="2" key="1">
    <citation type="submission" date="2022-02" db="EMBL/GenBank/DDBJ databases">
        <title>Polaribacter sp. MSW13, isolated from seawater.</title>
        <authorList>
            <person name="Kristyanto S."/>
            <person name="Jung J."/>
            <person name="Jeon C.O."/>
        </authorList>
    </citation>
    <scope>NUCLEOTIDE SEQUENCE</scope>
    <source>
        <strain evidence="2">MSW13</strain>
    </source>
</reference>
<proteinExistence type="predicted"/>
<dbReference type="SUPFAM" id="SSF49464">
    <property type="entry name" value="Carboxypeptidase regulatory domain-like"/>
    <property type="match status" value="1"/>
</dbReference>
<dbReference type="Pfam" id="PF14905">
    <property type="entry name" value="OMP_b-brl_3"/>
    <property type="match status" value="2"/>
</dbReference>
<keyword evidence="3" id="KW-1185">Reference proteome</keyword>
<gene>
    <name evidence="2" type="ORF">MC378_05320</name>
</gene>
<dbReference type="Proteomes" id="UP001139369">
    <property type="component" value="Unassembled WGS sequence"/>
</dbReference>
<evidence type="ECO:0000259" key="1">
    <source>
        <dbReference type="Pfam" id="PF14905"/>
    </source>
</evidence>
<feature type="domain" description="Outer membrane protein beta-barrel" evidence="1">
    <location>
        <begin position="757"/>
        <end position="891"/>
    </location>
</feature>
<feature type="domain" description="Outer membrane protein beta-barrel" evidence="1">
    <location>
        <begin position="433"/>
        <end position="754"/>
    </location>
</feature>
<name>A0A9X1VMZ9_9FLAO</name>
<dbReference type="InterPro" id="IPR008969">
    <property type="entry name" value="CarboxyPept-like_regulatory"/>
</dbReference>
<evidence type="ECO:0000313" key="3">
    <source>
        <dbReference type="Proteomes" id="UP001139369"/>
    </source>
</evidence>
<dbReference type="InterPro" id="IPR041700">
    <property type="entry name" value="OMP_b-brl_3"/>
</dbReference>
<dbReference type="EMBL" id="JAKQYM010000003">
    <property type="protein sequence ID" value="MCI2228578.1"/>
    <property type="molecule type" value="Genomic_DNA"/>
</dbReference>